<dbReference type="Proteomes" id="UP000434916">
    <property type="component" value="Unassembled WGS sequence"/>
</dbReference>
<evidence type="ECO:0000313" key="1">
    <source>
        <dbReference type="EMBL" id="MTU40324.1"/>
    </source>
</evidence>
<evidence type="ECO:0000313" key="2">
    <source>
        <dbReference type="EMBL" id="RGZ49134.1"/>
    </source>
</evidence>
<reference evidence="2 3" key="1">
    <citation type="submission" date="2018-08" db="EMBL/GenBank/DDBJ databases">
        <title>A genome reference for cultivated species of the human gut microbiota.</title>
        <authorList>
            <person name="Zou Y."/>
            <person name="Xue W."/>
            <person name="Luo G."/>
        </authorList>
    </citation>
    <scope>NUCLEOTIDE SEQUENCE [LARGE SCALE GENOMIC DNA]</scope>
    <source>
        <strain evidence="2 3">AM50-15</strain>
    </source>
</reference>
<dbReference type="Proteomes" id="UP000285173">
    <property type="component" value="Unassembled WGS sequence"/>
</dbReference>
<comment type="caution">
    <text evidence="2">The sequence shown here is derived from an EMBL/GenBank/DDBJ whole genome shotgun (WGS) entry which is preliminary data.</text>
</comment>
<proteinExistence type="predicted"/>
<gene>
    <name evidence="2" type="ORF">DW986_07220</name>
    <name evidence="1" type="ORF">GMD82_12825</name>
</gene>
<evidence type="ECO:0000313" key="3">
    <source>
        <dbReference type="Proteomes" id="UP000285173"/>
    </source>
</evidence>
<accession>A0A3R6BR00</accession>
<keyword evidence="4" id="KW-1185">Reference proteome</keyword>
<sequence length="132" mass="14715">MYKKIYGTSSAELSTIINVGGIPRRIEFTGGVPSGVSRVSARFVTSDKRLQDAIESDPRYGELFFLEVISPMQSKERVASNGKVKEYNYITRVQDAINVLVTKHGVQLDSLKSKQDVKEAAKKKSVSFPNMR</sequence>
<reference evidence="1 4" key="2">
    <citation type="journal article" date="2019" name="Nat. Med.">
        <title>A library of human gut bacterial isolates paired with longitudinal multiomics data enables mechanistic microbiome research.</title>
        <authorList>
            <person name="Poyet M."/>
            <person name="Groussin M."/>
            <person name="Gibbons S.M."/>
            <person name="Avila-Pacheco J."/>
            <person name="Jiang X."/>
            <person name="Kearney S.M."/>
            <person name="Perrotta A.R."/>
            <person name="Berdy B."/>
            <person name="Zhao S."/>
            <person name="Lieberman T.D."/>
            <person name="Swanson P.K."/>
            <person name="Smith M."/>
            <person name="Roesemann S."/>
            <person name="Alexander J.E."/>
            <person name="Rich S.A."/>
            <person name="Livny J."/>
            <person name="Vlamakis H."/>
            <person name="Clish C."/>
            <person name="Bullock K."/>
            <person name="Deik A."/>
            <person name="Scott J."/>
            <person name="Pierce K.A."/>
            <person name="Xavier R.J."/>
            <person name="Alm E.J."/>
        </authorList>
    </citation>
    <scope>NUCLEOTIDE SEQUENCE [LARGE SCALE GENOMIC DNA]</scope>
    <source>
        <strain evidence="1 4">BIOML-A29</strain>
    </source>
</reference>
<dbReference type="EMBL" id="QSEF01000008">
    <property type="protein sequence ID" value="RGZ49134.1"/>
    <property type="molecule type" value="Genomic_DNA"/>
</dbReference>
<name>A0A3R6BR00_9BACT</name>
<dbReference type="RefSeq" id="WP_005649161.1">
    <property type="nucleotide sequence ID" value="NZ_CP072229.1"/>
</dbReference>
<evidence type="ECO:0000313" key="4">
    <source>
        <dbReference type="Proteomes" id="UP000434916"/>
    </source>
</evidence>
<dbReference type="EMBL" id="WNCN01000016">
    <property type="protein sequence ID" value="MTU40324.1"/>
    <property type="molecule type" value="Genomic_DNA"/>
</dbReference>
<organism evidence="2 3">
    <name type="scientific">Parabacteroides merdae</name>
    <dbReference type="NCBI Taxonomy" id="46503"/>
    <lineage>
        <taxon>Bacteria</taxon>
        <taxon>Pseudomonadati</taxon>
        <taxon>Bacteroidota</taxon>
        <taxon>Bacteroidia</taxon>
        <taxon>Bacteroidales</taxon>
        <taxon>Tannerellaceae</taxon>
        <taxon>Parabacteroides</taxon>
    </lineage>
</organism>
<dbReference type="AlphaFoldDB" id="A0A3R6BR00"/>
<protein>
    <submittedName>
        <fullName evidence="2">Uncharacterized protein</fullName>
    </submittedName>
</protein>